<evidence type="ECO:0000256" key="2">
    <source>
        <dbReference type="ARBA" id="ARBA00022898"/>
    </source>
</evidence>
<evidence type="ECO:0000259" key="4">
    <source>
        <dbReference type="Pfam" id="PF22583"/>
    </source>
</evidence>
<dbReference type="Gene3D" id="3.40.640.10">
    <property type="entry name" value="Type I PLP-dependent aspartate aminotransferase-like (Major domain)"/>
    <property type="match status" value="1"/>
</dbReference>
<keyword evidence="2 3" id="KW-0663">Pyridoxal phosphate</keyword>
<feature type="modified residue" description="N6-(pyridoxal phosphate)lysine" evidence="3">
    <location>
        <position position="265"/>
    </location>
</feature>
<dbReference type="OrthoDB" id="67852at2157"/>
<dbReference type="PANTHER" id="PTHR32328:SF0">
    <property type="entry name" value="L-SERYL-TRNA(SEC) SELENIUM TRANSFERASE"/>
    <property type="match status" value="1"/>
</dbReference>
<accession>A0A165ZUT3</accession>
<keyword evidence="6" id="KW-1185">Reference proteome</keyword>
<dbReference type="Gene3D" id="3.90.1150.70">
    <property type="match status" value="1"/>
</dbReference>
<dbReference type="InterPro" id="IPR015424">
    <property type="entry name" value="PyrdxlP-dep_Trfase"/>
</dbReference>
<comment type="cofactor">
    <cofactor evidence="1 3">
        <name>pyridoxal 5'-phosphate</name>
        <dbReference type="ChEBI" id="CHEBI:597326"/>
    </cofactor>
</comment>
<gene>
    <name evidence="5" type="primary">selA</name>
    <name evidence="5" type="ORF">MBCUR_14630</name>
</gene>
<dbReference type="InterPro" id="IPR018319">
    <property type="entry name" value="SelA-like"/>
</dbReference>
<evidence type="ECO:0000256" key="1">
    <source>
        <dbReference type="ARBA" id="ARBA00001933"/>
    </source>
</evidence>
<proteinExistence type="predicted"/>
<dbReference type="AlphaFoldDB" id="A0A165ZUT3"/>
<feature type="domain" description="UPF0425" evidence="4">
    <location>
        <begin position="337"/>
        <end position="429"/>
    </location>
</feature>
<dbReference type="InterPro" id="IPR055177">
    <property type="entry name" value="UPF0425_MJ0158-like_C"/>
</dbReference>
<dbReference type="RefSeq" id="WP_067092088.1">
    <property type="nucleotide sequence ID" value="NZ_LWMV01000191.1"/>
</dbReference>
<name>A0A165ZUT3_9EURY</name>
<dbReference type="InterPro" id="IPR015421">
    <property type="entry name" value="PyrdxlP-dep_Trfase_major"/>
</dbReference>
<dbReference type="SUPFAM" id="SSF53383">
    <property type="entry name" value="PLP-dependent transferases"/>
    <property type="match status" value="1"/>
</dbReference>
<sequence>MLINNPQDELKKRTNSLKIIKSIFEKYGREGLIDLTGLSGGFKVSLDEISLLETYLGPAIFEEKLEILAKLHLGGEKVLAFNRTSSGILATVMALFNNTNNNINSNTNNNINSNANNNINSNANSNINSNISSNANSSINSNINRDVSNNSIEENKWLVHYSAEKPGHPAIERSVNLCGGKYIEFDDLDEFHIPKNTLLLVITGSTMDHKIIDEKIFKKLIEMAHEESIPVFVDDASGARIRTAIYNQKAAIELGADLVITSTDKLMSGPRGGLMSGKKDLINKIKVKSNQFGLEAQSSAILAMINGLKSFDSSKLLESFEKRNDFLDILRANYPFFKETPTGVLIDETLLKSFLSDNNNTNNSNNNNNNNNNNNSYNYFNLNDFSLSDLSFILSFILLKSEGIITIPAVSMPGASSTIRFDFASNDALDLNMEVLASKFESAFDKFLKVINSIEKSRLIVFGQ</sequence>
<reference evidence="5 6" key="1">
    <citation type="submission" date="2016-04" db="EMBL/GenBank/DDBJ databases">
        <title>Genome sequence of Methanobrevibacter curvatus DSM 11111.</title>
        <authorList>
            <person name="Poehlein A."/>
            <person name="Seedorf H."/>
            <person name="Daniel R."/>
        </authorList>
    </citation>
    <scope>NUCLEOTIDE SEQUENCE [LARGE SCALE GENOMIC DNA]</scope>
    <source>
        <strain evidence="5 6">DSM 11111</strain>
    </source>
</reference>
<evidence type="ECO:0000256" key="3">
    <source>
        <dbReference type="PIRSR" id="PIRSR618319-50"/>
    </source>
</evidence>
<dbReference type="EMBL" id="LWMV01000191">
    <property type="protein sequence ID" value="KZX11191.1"/>
    <property type="molecule type" value="Genomic_DNA"/>
</dbReference>
<dbReference type="PANTHER" id="PTHR32328">
    <property type="entry name" value="L-SERYL-TRNA(SEC) SELENIUM TRANSFERASE"/>
    <property type="match status" value="1"/>
</dbReference>
<organism evidence="5 6">
    <name type="scientific">Methanobrevibacter curvatus</name>
    <dbReference type="NCBI Taxonomy" id="49547"/>
    <lineage>
        <taxon>Archaea</taxon>
        <taxon>Methanobacteriati</taxon>
        <taxon>Methanobacteriota</taxon>
        <taxon>Methanomada group</taxon>
        <taxon>Methanobacteria</taxon>
        <taxon>Methanobacteriales</taxon>
        <taxon>Methanobacteriaceae</taxon>
        <taxon>Methanobrevibacter</taxon>
    </lineage>
</organism>
<dbReference type="PATRIC" id="fig|49547.3.peg.1564"/>
<keyword evidence="5" id="KW-0808">Transferase</keyword>
<evidence type="ECO:0000313" key="6">
    <source>
        <dbReference type="Proteomes" id="UP000077245"/>
    </source>
</evidence>
<dbReference type="STRING" id="49547.MBCUR_14630"/>
<dbReference type="Proteomes" id="UP000077245">
    <property type="component" value="Unassembled WGS sequence"/>
</dbReference>
<dbReference type="EC" id="2.9.1.1" evidence="5"/>
<dbReference type="GO" id="GO:0004125">
    <property type="term" value="F:L-seryl-tRNA(Sec) selenium transferase activity"/>
    <property type="evidence" value="ECO:0007669"/>
    <property type="project" value="UniProtKB-EC"/>
</dbReference>
<evidence type="ECO:0000313" key="5">
    <source>
        <dbReference type="EMBL" id="KZX11191.1"/>
    </source>
</evidence>
<comment type="caution">
    <text evidence="5">The sequence shown here is derived from an EMBL/GenBank/DDBJ whole genome shotgun (WGS) entry which is preliminary data.</text>
</comment>
<protein>
    <submittedName>
        <fullName evidence="5">L-seryl-tRNA(Sec) selenium transferase</fullName>
        <ecNumber evidence="5">2.9.1.1</ecNumber>
    </submittedName>
</protein>
<dbReference type="Pfam" id="PF03841">
    <property type="entry name" value="SelA"/>
    <property type="match status" value="1"/>
</dbReference>
<dbReference type="Pfam" id="PF22583">
    <property type="entry name" value="UPF0425_C"/>
    <property type="match status" value="1"/>
</dbReference>